<dbReference type="PROSITE" id="PS50109">
    <property type="entry name" value="HIS_KIN"/>
    <property type="match status" value="1"/>
</dbReference>
<dbReference type="GO" id="GO:0005524">
    <property type="term" value="F:ATP binding"/>
    <property type="evidence" value="ECO:0007669"/>
    <property type="project" value="UniProtKB-KW"/>
</dbReference>
<dbReference type="InterPro" id="IPR035965">
    <property type="entry name" value="PAS-like_dom_sf"/>
</dbReference>
<dbReference type="InterPro" id="IPR050351">
    <property type="entry name" value="BphY/WalK/GraS-like"/>
</dbReference>
<evidence type="ECO:0000256" key="12">
    <source>
        <dbReference type="ARBA" id="ARBA00023136"/>
    </source>
</evidence>
<evidence type="ECO:0000256" key="5">
    <source>
        <dbReference type="ARBA" id="ARBA00022475"/>
    </source>
</evidence>
<evidence type="ECO:0000256" key="10">
    <source>
        <dbReference type="ARBA" id="ARBA00022840"/>
    </source>
</evidence>
<evidence type="ECO:0000256" key="11">
    <source>
        <dbReference type="ARBA" id="ARBA00023012"/>
    </source>
</evidence>
<keyword evidence="13" id="KW-0812">Transmembrane</keyword>
<dbReference type="SMART" id="SM00388">
    <property type="entry name" value="HisKA"/>
    <property type="match status" value="1"/>
</dbReference>
<dbReference type="CDD" id="cd00130">
    <property type="entry name" value="PAS"/>
    <property type="match status" value="1"/>
</dbReference>
<feature type="domain" description="HAMP" evidence="15">
    <location>
        <begin position="162"/>
        <end position="214"/>
    </location>
</feature>
<dbReference type="InterPro" id="IPR003660">
    <property type="entry name" value="HAMP_dom"/>
</dbReference>
<comment type="subcellular location">
    <subcellularLocation>
        <location evidence="2">Cell membrane</location>
    </subcellularLocation>
    <subcellularLocation>
        <location evidence="3">Membrane raft</location>
        <topology evidence="3">Multi-pass membrane protein</topology>
    </subcellularLocation>
</comment>
<protein>
    <recommendedName>
        <fullName evidence="4">histidine kinase</fullName>
        <ecNumber evidence="4">2.7.13.3</ecNumber>
    </recommendedName>
</protein>
<dbReference type="CDD" id="cd06225">
    <property type="entry name" value="HAMP"/>
    <property type="match status" value="1"/>
</dbReference>
<dbReference type="InterPro" id="IPR003661">
    <property type="entry name" value="HisK_dim/P_dom"/>
</dbReference>
<evidence type="ECO:0000259" key="14">
    <source>
        <dbReference type="PROSITE" id="PS50109"/>
    </source>
</evidence>
<dbReference type="Gene3D" id="3.30.450.20">
    <property type="entry name" value="PAS domain"/>
    <property type="match status" value="1"/>
</dbReference>
<keyword evidence="7 16" id="KW-0808">Transferase</keyword>
<dbReference type="SUPFAM" id="SSF55785">
    <property type="entry name" value="PYP-like sensor domain (PAS domain)"/>
    <property type="match status" value="1"/>
</dbReference>
<evidence type="ECO:0000256" key="3">
    <source>
        <dbReference type="ARBA" id="ARBA00004314"/>
    </source>
</evidence>
<dbReference type="Pfam" id="PF02518">
    <property type="entry name" value="HATPase_c"/>
    <property type="match status" value="1"/>
</dbReference>
<dbReference type="InterPro" id="IPR004358">
    <property type="entry name" value="Sig_transdc_His_kin-like_C"/>
</dbReference>
<sequence precursor="true">MLRSRLFWKLFLGFTLVNLVATAALVAATRSWRQDEATALVRAEVRTAALLLADAASDWAREPTPARADALRLLVERAGLEVRVRRDANGEQLRVPAEKTDGRERTQARLRLGTDQQPLGDLWVEKPTENVSVMLARMWARYAAYVPFVGLAMVAAGYGVVAHLVGPVRSLNRAAVAMASGAYRQRAFVANRDELGALANSFNRMSEELGQRLSQLQESDRRQATVLGGMIEGVVAVDERQRVLFANDAAGKLFHFIPVEVERRPLLEVVRNHALHQAVKTAIATRTPQRLEIEWDERILSVQVTPLVGEPAGAVVVLHDTTELRRLENLRRDFVANVSHELKTPLSTIKANAETLLLGAVDDKVHRTKFLEGIGAQSERLEALIQDMLTLARIESAQQPFDIASVLVAQAVASCLLDYRPRAEAKEIALTTVEPAGSPNLKVRADRNGLQVILSNLVDNAIKYTPSGGQVRIAWESVAVNDVAMVRIEVADTGNGIPEEKLARVFERFYRIDEARSRELGGTGLGLSIVKHLTQSFGGDVAVTSRPNEGAVFVVTLPGA</sequence>
<keyword evidence="5" id="KW-1003">Cell membrane</keyword>
<feature type="domain" description="Histidine kinase" evidence="14">
    <location>
        <begin position="337"/>
        <end position="560"/>
    </location>
</feature>
<dbReference type="GO" id="GO:0045121">
    <property type="term" value="C:membrane raft"/>
    <property type="evidence" value="ECO:0007669"/>
    <property type="project" value="UniProtKB-SubCell"/>
</dbReference>
<comment type="catalytic activity">
    <reaction evidence="1">
        <text>ATP + protein L-histidine = ADP + protein N-phospho-L-histidine.</text>
        <dbReference type="EC" id="2.7.13.3"/>
    </reaction>
</comment>
<dbReference type="InterPro" id="IPR003594">
    <property type="entry name" value="HATPase_dom"/>
</dbReference>
<organism evidence="16 17">
    <name type="scientific">Botrimarina colliarenosi</name>
    <dbReference type="NCBI Taxonomy" id="2528001"/>
    <lineage>
        <taxon>Bacteria</taxon>
        <taxon>Pseudomonadati</taxon>
        <taxon>Planctomycetota</taxon>
        <taxon>Planctomycetia</taxon>
        <taxon>Pirellulales</taxon>
        <taxon>Lacipirellulaceae</taxon>
        <taxon>Botrimarina</taxon>
    </lineage>
</organism>
<keyword evidence="12 13" id="KW-0472">Membrane</keyword>
<evidence type="ECO:0000313" key="16">
    <source>
        <dbReference type="EMBL" id="TWT97035.1"/>
    </source>
</evidence>
<keyword evidence="17" id="KW-1185">Reference proteome</keyword>
<dbReference type="InterPro" id="IPR000014">
    <property type="entry name" value="PAS"/>
</dbReference>
<dbReference type="Pfam" id="PF00672">
    <property type="entry name" value="HAMP"/>
    <property type="match status" value="1"/>
</dbReference>
<dbReference type="EC" id="2.7.13.3" evidence="4"/>
<dbReference type="GO" id="GO:0005886">
    <property type="term" value="C:plasma membrane"/>
    <property type="evidence" value="ECO:0007669"/>
    <property type="project" value="UniProtKB-SubCell"/>
</dbReference>
<evidence type="ECO:0000256" key="7">
    <source>
        <dbReference type="ARBA" id="ARBA00022679"/>
    </source>
</evidence>
<evidence type="ECO:0000256" key="4">
    <source>
        <dbReference type="ARBA" id="ARBA00012438"/>
    </source>
</evidence>
<evidence type="ECO:0000313" key="17">
    <source>
        <dbReference type="Proteomes" id="UP000317421"/>
    </source>
</evidence>
<dbReference type="Pfam" id="PF00512">
    <property type="entry name" value="HisKA"/>
    <property type="match status" value="1"/>
</dbReference>
<dbReference type="SMART" id="SM00091">
    <property type="entry name" value="PAS"/>
    <property type="match status" value="1"/>
</dbReference>
<dbReference type="EMBL" id="SJPR01000003">
    <property type="protein sequence ID" value="TWT97035.1"/>
    <property type="molecule type" value="Genomic_DNA"/>
</dbReference>
<keyword evidence="13" id="KW-1133">Transmembrane helix</keyword>
<feature type="transmembrane region" description="Helical" evidence="13">
    <location>
        <begin position="6"/>
        <end position="28"/>
    </location>
</feature>
<evidence type="ECO:0000256" key="13">
    <source>
        <dbReference type="SAM" id="Phobius"/>
    </source>
</evidence>
<dbReference type="OrthoDB" id="9813151at2"/>
<dbReference type="Gene3D" id="6.10.340.10">
    <property type="match status" value="1"/>
</dbReference>
<evidence type="ECO:0000256" key="1">
    <source>
        <dbReference type="ARBA" id="ARBA00000085"/>
    </source>
</evidence>
<dbReference type="RefSeq" id="WP_146445530.1">
    <property type="nucleotide sequence ID" value="NZ_SJPR01000003.1"/>
</dbReference>
<dbReference type="InterPro" id="IPR036097">
    <property type="entry name" value="HisK_dim/P_sf"/>
</dbReference>
<dbReference type="Proteomes" id="UP000317421">
    <property type="component" value="Unassembled WGS sequence"/>
</dbReference>
<dbReference type="SUPFAM" id="SSF158472">
    <property type="entry name" value="HAMP domain-like"/>
    <property type="match status" value="1"/>
</dbReference>
<dbReference type="SUPFAM" id="SSF47384">
    <property type="entry name" value="Homodimeric domain of signal transducing histidine kinase"/>
    <property type="match status" value="1"/>
</dbReference>
<dbReference type="FunFam" id="1.10.287.130:FF:000001">
    <property type="entry name" value="Two-component sensor histidine kinase"/>
    <property type="match status" value="1"/>
</dbReference>
<keyword evidence="6" id="KW-0597">Phosphoprotein</keyword>
<dbReference type="Gene3D" id="3.30.565.10">
    <property type="entry name" value="Histidine kinase-like ATPase, C-terminal domain"/>
    <property type="match status" value="1"/>
</dbReference>
<dbReference type="InterPro" id="IPR005467">
    <property type="entry name" value="His_kinase_dom"/>
</dbReference>
<evidence type="ECO:0000256" key="2">
    <source>
        <dbReference type="ARBA" id="ARBA00004236"/>
    </source>
</evidence>
<dbReference type="GO" id="GO:0016036">
    <property type="term" value="P:cellular response to phosphate starvation"/>
    <property type="evidence" value="ECO:0007669"/>
    <property type="project" value="TreeGrafter"/>
</dbReference>
<dbReference type="PRINTS" id="PR00344">
    <property type="entry name" value="BCTRLSENSOR"/>
</dbReference>
<proteinExistence type="predicted"/>
<dbReference type="CDD" id="cd16922">
    <property type="entry name" value="HATPase_EvgS-ArcB-TorS-like"/>
    <property type="match status" value="1"/>
</dbReference>
<dbReference type="SUPFAM" id="SSF55874">
    <property type="entry name" value="ATPase domain of HSP90 chaperone/DNA topoisomerase II/histidine kinase"/>
    <property type="match status" value="1"/>
</dbReference>
<feature type="transmembrane region" description="Helical" evidence="13">
    <location>
        <begin position="142"/>
        <end position="165"/>
    </location>
</feature>
<reference evidence="16 17" key="1">
    <citation type="submission" date="2019-02" db="EMBL/GenBank/DDBJ databases">
        <title>Deep-cultivation of Planctomycetes and their phenomic and genomic characterization uncovers novel biology.</title>
        <authorList>
            <person name="Wiegand S."/>
            <person name="Jogler M."/>
            <person name="Boedeker C."/>
            <person name="Pinto D."/>
            <person name="Vollmers J."/>
            <person name="Rivas-Marin E."/>
            <person name="Kohn T."/>
            <person name="Peeters S.H."/>
            <person name="Heuer A."/>
            <person name="Rast P."/>
            <person name="Oberbeckmann S."/>
            <person name="Bunk B."/>
            <person name="Jeske O."/>
            <person name="Meyerdierks A."/>
            <person name="Storesund J.E."/>
            <person name="Kallscheuer N."/>
            <person name="Luecker S."/>
            <person name="Lage O.M."/>
            <person name="Pohl T."/>
            <person name="Merkel B.J."/>
            <person name="Hornburger P."/>
            <person name="Mueller R.-W."/>
            <person name="Bruemmer F."/>
            <person name="Labrenz M."/>
            <person name="Spormann A.M."/>
            <person name="Op Den Camp H."/>
            <person name="Overmann J."/>
            <person name="Amann R."/>
            <person name="Jetten M.S.M."/>
            <person name="Mascher T."/>
            <person name="Medema M.H."/>
            <person name="Devos D.P."/>
            <person name="Kaster A.-K."/>
            <person name="Ovreas L."/>
            <person name="Rohde M."/>
            <person name="Galperin M.Y."/>
            <person name="Jogler C."/>
        </authorList>
    </citation>
    <scope>NUCLEOTIDE SEQUENCE [LARGE SCALE GENOMIC DNA]</scope>
    <source>
        <strain evidence="16 17">Pla108</strain>
    </source>
</reference>
<dbReference type="FunFam" id="3.30.565.10:FF:000023">
    <property type="entry name" value="PAS domain-containing sensor histidine kinase"/>
    <property type="match status" value="1"/>
</dbReference>
<dbReference type="CDD" id="cd00082">
    <property type="entry name" value="HisKA"/>
    <property type="match status" value="1"/>
</dbReference>
<dbReference type="PROSITE" id="PS50885">
    <property type="entry name" value="HAMP"/>
    <property type="match status" value="1"/>
</dbReference>
<dbReference type="Pfam" id="PF08448">
    <property type="entry name" value="PAS_4"/>
    <property type="match status" value="1"/>
</dbReference>
<dbReference type="InterPro" id="IPR013656">
    <property type="entry name" value="PAS_4"/>
</dbReference>
<name>A0A5C6ACY3_9BACT</name>
<evidence type="ECO:0000256" key="9">
    <source>
        <dbReference type="ARBA" id="ARBA00022777"/>
    </source>
</evidence>
<dbReference type="GO" id="GO:0004721">
    <property type="term" value="F:phosphoprotein phosphatase activity"/>
    <property type="evidence" value="ECO:0007669"/>
    <property type="project" value="TreeGrafter"/>
</dbReference>
<dbReference type="AlphaFoldDB" id="A0A5C6ACY3"/>
<dbReference type="Gene3D" id="1.10.287.130">
    <property type="match status" value="1"/>
</dbReference>
<dbReference type="SMART" id="SM00387">
    <property type="entry name" value="HATPase_c"/>
    <property type="match status" value="1"/>
</dbReference>
<accession>A0A5C6ACY3</accession>
<evidence type="ECO:0000256" key="6">
    <source>
        <dbReference type="ARBA" id="ARBA00022553"/>
    </source>
</evidence>
<gene>
    <name evidence="16" type="primary">phoR</name>
    <name evidence="16" type="ORF">Pla108_28120</name>
</gene>
<comment type="caution">
    <text evidence="16">The sequence shown here is derived from an EMBL/GenBank/DDBJ whole genome shotgun (WGS) entry which is preliminary data.</text>
</comment>
<keyword evidence="8" id="KW-0547">Nucleotide-binding</keyword>
<evidence type="ECO:0000256" key="8">
    <source>
        <dbReference type="ARBA" id="ARBA00022741"/>
    </source>
</evidence>
<keyword evidence="11" id="KW-0902">Two-component regulatory system</keyword>
<dbReference type="InterPro" id="IPR036890">
    <property type="entry name" value="HATPase_C_sf"/>
</dbReference>
<dbReference type="PANTHER" id="PTHR45453:SF1">
    <property type="entry name" value="PHOSPHATE REGULON SENSOR PROTEIN PHOR"/>
    <property type="match status" value="1"/>
</dbReference>
<keyword evidence="9" id="KW-0418">Kinase</keyword>
<dbReference type="GO" id="GO:0000155">
    <property type="term" value="F:phosphorelay sensor kinase activity"/>
    <property type="evidence" value="ECO:0007669"/>
    <property type="project" value="InterPro"/>
</dbReference>
<dbReference type="PANTHER" id="PTHR45453">
    <property type="entry name" value="PHOSPHATE REGULON SENSOR PROTEIN PHOR"/>
    <property type="match status" value="1"/>
</dbReference>
<keyword evidence="10" id="KW-0067">ATP-binding</keyword>
<evidence type="ECO:0000259" key="15">
    <source>
        <dbReference type="PROSITE" id="PS50885"/>
    </source>
</evidence>
<dbReference type="SMART" id="SM00304">
    <property type="entry name" value="HAMP"/>
    <property type="match status" value="1"/>
</dbReference>